<organism evidence="2 3">
    <name type="scientific">Ramalina farinacea</name>
    <dbReference type="NCBI Taxonomy" id="258253"/>
    <lineage>
        <taxon>Eukaryota</taxon>
        <taxon>Fungi</taxon>
        <taxon>Dikarya</taxon>
        <taxon>Ascomycota</taxon>
        <taxon>Pezizomycotina</taxon>
        <taxon>Lecanoromycetes</taxon>
        <taxon>OSLEUM clade</taxon>
        <taxon>Lecanoromycetidae</taxon>
        <taxon>Lecanorales</taxon>
        <taxon>Lecanorineae</taxon>
        <taxon>Ramalinaceae</taxon>
        <taxon>Ramalina</taxon>
    </lineage>
</organism>
<keyword evidence="1" id="KW-0812">Transmembrane</keyword>
<keyword evidence="3" id="KW-1185">Reference proteome</keyword>
<feature type="transmembrane region" description="Helical" evidence="1">
    <location>
        <begin position="226"/>
        <end position="245"/>
    </location>
</feature>
<gene>
    <name evidence="2" type="ORF">OHK93_006477</name>
</gene>
<evidence type="ECO:0000313" key="2">
    <source>
        <dbReference type="EMBL" id="MDI1487208.1"/>
    </source>
</evidence>
<dbReference type="Proteomes" id="UP001161017">
    <property type="component" value="Unassembled WGS sequence"/>
</dbReference>
<feature type="transmembrane region" description="Helical" evidence="1">
    <location>
        <begin position="146"/>
        <end position="169"/>
    </location>
</feature>
<dbReference type="AlphaFoldDB" id="A0AA43QM43"/>
<comment type="caution">
    <text evidence="2">The sequence shown here is derived from an EMBL/GenBank/DDBJ whole genome shotgun (WGS) entry which is preliminary data.</text>
</comment>
<evidence type="ECO:0000256" key="1">
    <source>
        <dbReference type="SAM" id="Phobius"/>
    </source>
</evidence>
<evidence type="ECO:0000313" key="3">
    <source>
        <dbReference type="Proteomes" id="UP001161017"/>
    </source>
</evidence>
<proteinExistence type="predicted"/>
<keyword evidence="1" id="KW-0472">Membrane</keyword>
<keyword evidence="1" id="KW-1133">Transmembrane helix</keyword>
<protein>
    <recommendedName>
        <fullName evidence="4">Chorismate synthase protein</fullName>
    </recommendedName>
</protein>
<name>A0AA43QM43_9LECA</name>
<feature type="transmembrane region" description="Helical" evidence="1">
    <location>
        <begin position="181"/>
        <end position="201"/>
    </location>
</feature>
<dbReference type="PANTHER" id="PTHR39470:SF1">
    <property type="entry name" value="CHORISMATE SYNTHASE PROTEIN"/>
    <property type="match status" value="1"/>
</dbReference>
<accession>A0AA43QM43</accession>
<sequence length="356" mass="39389">MVSLTTIKTLGFALGPLFLPKAISWYNTVRIKTQTSPVPIQPTPKPVSRALNILFFSALTALLSTLPYFSPENIFHTTQSRIQTPNDVLFTRLAAVRGGGPNGLTDADNTLRPKIASMDARCLYFHYGPDVLTNCPFCISDDPMTYLYYALPSLAVPHILHLLALGLATSSLVAGKYGNKWRTMAAGIGVGVAAFEVYAYLTYDWQVNKRAVQPSEYILFYWRMRTVRGIGMCIADAIMASLLYLSSTNRMFVTPPSVAERTEVALETLEHARGKINILGIVRNSVARDEGLRRRTEAYWVREGKVMGEVMDEREVVEGVKAALEGRVQIAKVEEDARRFADGLVVHPSMGVPPTV</sequence>
<reference evidence="2" key="1">
    <citation type="journal article" date="2023" name="Genome Biol. Evol.">
        <title>First Whole Genome Sequence and Flow Cytometry Genome Size Data for the Lichen-Forming Fungus Ramalina farinacea (Ascomycota).</title>
        <authorList>
            <person name="Llewellyn T."/>
            <person name="Mian S."/>
            <person name="Hill R."/>
            <person name="Leitch I.J."/>
            <person name="Gaya E."/>
        </authorList>
    </citation>
    <scope>NUCLEOTIDE SEQUENCE</scope>
    <source>
        <strain evidence="2">LIQ254RAFAR</strain>
    </source>
</reference>
<dbReference type="PANTHER" id="PTHR39470">
    <property type="entry name" value="CHROMOSOME 10, WHOLE GENOME SHOTGUN SEQUENCE"/>
    <property type="match status" value="1"/>
</dbReference>
<dbReference type="EMBL" id="JAPUFD010000005">
    <property type="protein sequence ID" value="MDI1487208.1"/>
    <property type="molecule type" value="Genomic_DNA"/>
</dbReference>
<evidence type="ECO:0008006" key="4">
    <source>
        <dbReference type="Google" id="ProtNLM"/>
    </source>
</evidence>